<protein>
    <submittedName>
        <fullName evidence="2">Uncharacterized protein</fullName>
    </submittedName>
</protein>
<feature type="region of interest" description="Disordered" evidence="1">
    <location>
        <begin position="171"/>
        <end position="191"/>
    </location>
</feature>
<gene>
    <name evidence="2" type="ORF">ACFQT0_20185</name>
</gene>
<keyword evidence="3" id="KW-1185">Reference proteome</keyword>
<reference evidence="3" key="1">
    <citation type="journal article" date="2019" name="Int. J. Syst. Evol. Microbiol.">
        <title>The Global Catalogue of Microorganisms (GCM) 10K type strain sequencing project: providing services to taxonomists for standard genome sequencing and annotation.</title>
        <authorList>
            <consortium name="The Broad Institute Genomics Platform"/>
            <consortium name="The Broad Institute Genome Sequencing Center for Infectious Disease"/>
            <person name="Wu L."/>
            <person name="Ma J."/>
        </authorList>
    </citation>
    <scope>NUCLEOTIDE SEQUENCE [LARGE SCALE GENOMIC DNA]</scope>
    <source>
        <strain evidence="3">JCM 19635</strain>
    </source>
</reference>
<proteinExistence type="predicted"/>
<evidence type="ECO:0000313" key="3">
    <source>
        <dbReference type="Proteomes" id="UP001596513"/>
    </source>
</evidence>
<accession>A0ABW2U988</accession>
<evidence type="ECO:0000256" key="1">
    <source>
        <dbReference type="SAM" id="MobiDB-lite"/>
    </source>
</evidence>
<sequence length="191" mass="20767">MPAESLLPLAAPTLSAARKAAAPSLFPFRSTLSLEPLIAYWQKREQASNHGVALLARAISAQVAESPWVRGPLTDLKALEGGCDLIETLMLAVFPPASFATDISGVVGPFQRRCFYSTKLFDEVMLNKDRTIKQPLNIDLSAMERQMGLMAYHLVLHRVYGAEPAAPGQHHLHGARLPGGPVPPLRRGLQL</sequence>
<evidence type="ECO:0000313" key="2">
    <source>
        <dbReference type="EMBL" id="MFC7669421.1"/>
    </source>
</evidence>
<dbReference type="RefSeq" id="WP_380204926.1">
    <property type="nucleotide sequence ID" value="NZ_JBHTEK010000001.1"/>
</dbReference>
<organism evidence="2 3">
    <name type="scientific">Hymenobacter humi</name>
    <dbReference type="NCBI Taxonomy" id="1411620"/>
    <lineage>
        <taxon>Bacteria</taxon>
        <taxon>Pseudomonadati</taxon>
        <taxon>Bacteroidota</taxon>
        <taxon>Cytophagia</taxon>
        <taxon>Cytophagales</taxon>
        <taxon>Hymenobacteraceae</taxon>
        <taxon>Hymenobacter</taxon>
    </lineage>
</organism>
<dbReference type="Proteomes" id="UP001596513">
    <property type="component" value="Unassembled WGS sequence"/>
</dbReference>
<name>A0ABW2U988_9BACT</name>
<comment type="caution">
    <text evidence="2">The sequence shown here is derived from an EMBL/GenBank/DDBJ whole genome shotgun (WGS) entry which is preliminary data.</text>
</comment>
<dbReference type="EMBL" id="JBHTEK010000001">
    <property type="protein sequence ID" value="MFC7669421.1"/>
    <property type="molecule type" value="Genomic_DNA"/>
</dbReference>